<keyword evidence="1" id="KW-0732">Signal</keyword>
<evidence type="ECO:0000313" key="3">
    <source>
        <dbReference type="Proteomes" id="UP000247409"/>
    </source>
</evidence>
<reference evidence="2 3" key="1">
    <citation type="journal article" date="2018" name="Mol. Biol. Evol.">
        <title>Analysis of the draft genome of the red seaweed Gracilariopsis chorda provides insights into genome size evolution in Rhodophyta.</title>
        <authorList>
            <person name="Lee J."/>
            <person name="Yang E.C."/>
            <person name="Graf L."/>
            <person name="Yang J.H."/>
            <person name="Qiu H."/>
            <person name="Zel Zion U."/>
            <person name="Chan C.X."/>
            <person name="Stephens T.G."/>
            <person name="Weber A.P.M."/>
            <person name="Boo G.H."/>
            <person name="Boo S.M."/>
            <person name="Kim K.M."/>
            <person name="Shin Y."/>
            <person name="Jung M."/>
            <person name="Lee S.J."/>
            <person name="Yim H.S."/>
            <person name="Lee J.H."/>
            <person name="Bhattacharya D."/>
            <person name="Yoon H.S."/>
        </authorList>
    </citation>
    <scope>NUCLEOTIDE SEQUENCE [LARGE SCALE GENOMIC DNA]</scope>
    <source>
        <strain evidence="2 3">SKKU-2015</strain>
        <tissue evidence="2">Whole body</tissue>
    </source>
</reference>
<evidence type="ECO:0000256" key="1">
    <source>
        <dbReference type="SAM" id="SignalP"/>
    </source>
</evidence>
<organism evidence="2 3">
    <name type="scientific">Gracilariopsis chorda</name>
    <dbReference type="NCBI Taxonomy" id="448386"/>
    <lineage>
        <taxon>Eukaryota</taxon>
        <taxon>Rhodophyta</taxon>
        <taxon>Florideophyceae</taxon>
        <taxon>Rhodymeniophycidae</taxon>
        <taxon>Gracilariales</taxon>
        <taxon>Gracilariaceae</taxon>
        <taxon>Gracilariopsis</taxon>
    </lineage>
</organism>
<proteinExistence type="predicted"/>
<name>A0A2V3J3K3_9FLOR</name>
<comment type="caution">
    <text evidence="2">The sequence shown here is derived from an EMBL/GenBank/DDBJ whole genome shotgun (WGS) entry which is preliminary data.</text>
</comment>
<keyword evidence="3" id="KW-1185">Reference proteome</keyword>
<sequence>MNCKNLILFLALLMVLLLLSLDAQETNVTGVFCKSQSSCVTYDGWQMWCPSQQPVQTEVVKVLKTFAVKDYYIVVQTMSLPKAVLCFAIIPDDSHLQNRPPNAIIPEDVDDISPSELRKNPLLTLLTRCFRIPPGDFKKYRWFPHGMQFELDCKAKSFLPRS</sequence>
<dbReference type="AlphaFoldDB" id="A0A2V3J3K3"/>
<gene>
    <name evidence="2" type="ORF">BWQ96_01126</name>
</gene>
<feature type="chain" id="PRO_5015981944" evidence="1">
    <location>
        <begin position="24"/>
        <end position="162"/>
    </location>
</feature>
<dbReference type="Proteomes" id="UP000247409">
    <property type="component" value="Unassembled WGS sequence"/>
</dbReference>
<feature type="signal peptide" evidence="1">
    <location>
        <begin position="1"/>
        <end position="23"/>
    </location>
</feature>
<protein>
    <submittedName>
        <fullName evidence="2">Uncharacterized protein</fullName>
    </submittedName>
</protein>
<accession>A0A2V3J3K3</accession>
<dbReference type="EMBL" id="NBIV01000009">
    <property type="protein sequence ID" value="PXF48988.1"/>
    <property type="molecule type" value="Genomic_DNA"/>
</dbReference>
<evidence type="ECO:0000313" key="2">
    <source>
        <dbReference type="EMBL" id="PXF48988.1"/>
    </source>
</evidence>